<dbReference type="PROSITE" id="PS00108">
    <property type="entry name" value="PROTEIN_KINASE_ST"/>
    <property type="match status" value="1"/>
</dbReference>
<keyword evidence="2" id="KW-0547">Nucleotide-binding</keyword>
<dbReference type="Pfam" id="PF00069">
    <property type="entry name" value="Pkinase"/>
    <property type="match status" value="2"/>
</dbReference>
<evidence type="ECO:0000256" key="5">
    <source>
        <dbReference type="ARBA" id="ARBA00037982"/>
    </source>
</evidence>
<dbReference type="InterPro" id="IPR011009">
    <property type="entry name" value="Kinase-like_dom_sf"/>
</dbReference>
<dbReference type="Proteomes" id="UP000076858">
    <property type="component" value="Unassembled WGS sequence"/>
</dbReference>
<dbReference type="SUPFAM" id="SSF56112">
    <property type="entry name" value="Protein kinase-like (PK-like)"/>
    <property type="match status" value="1"/>
</dbReference>
<dbReference type="InterPro" id="IPR050339">
    <property type="entry name" value="CC_SR_Kinase"/>
</dbReference>
<evidence type="ECO:0000256" key="2">
    <source>
        <dbReference type="ARBA" id="ARBA00022741"/>
    </source>
</evidence>
<keyword evidence="1" id="KW-0808">Transferase</keyword>
<dbReference type="InterPro" id="IPR000719">
    <property type="entry name" value="Prot_kinase_dom"/>
</dbReference>
<keyword evidence="7" id="KW-0396">Initiation factor</keyword>
<dbReference type="PANTHER" id="PTHR11042:SF91">
    <property type="entry name" value="EUKARYOTIC TRANSLATION INITIATION FACTOR 2-ALPHA KINASE"/>
    <property type="match status" value="1"/>
</dbReference>
<dbReference type="GO" id="GO:0005634">
    <property type="term" value="C:nucleus"/>
    <property type="evidence" value="ECO:0007669"/>
    <property type="project" value="TreeGrafter"/>
</dbReference>
<dbReference type="InterPro" id="IPR017441">
    <property type="entry name" value="Protein_kinase_ATP_BS"/>
</dbReference>
<evidence type="ECO:0000313" key="8">
    <source>
        <dbReference type="Proteomes" id="UP000076858"/>
    </source>
</evidence>
<reference evidence="7 8" key="1">
    <citation type="submission" date="2016-03" db="EMBL/GenBank/DDBJ databases">
        <title>EvidentialGene: Evidence-directed Construction of Genes on Genomes.</title>
        <authorList>
            <person name="Gilbert D.G."/>
            <person name="Choi J.-H."/>
            <person name="Mockaitis K."/>
            <person name="Colbourne J."/>
            <person name="Pfrender M."/>
        </authorList>
    </citation>
    <scope>NUCLEOTIDE SEQUENCE [LARGE SCALE GENOMIC DNA]</scope>
    <source>
        <strain evidence="7 8">Xinb3</strain>
        <tissue evidence="7">Complete organism</tissue>
    </source>
</reference>
<keyword evidence="4" id="KW-0067">ATP-binding</keyword>
<evidence type="ECO:0000256" key="4">
    <source>
        <dbReference type="ARBA" id="ARBA00022840"/>
    </source>
</evidence>
<dbReference type="Gene3D" id="1.10.510.10">
    <property type="entry name" value="Transferase(Phosphotransferase) domain 1"/>
    <property type="match status" value="1"/>
</dbReference>
<dbReference type="PROSITE" id="PS00107">
    <property type="entry name" value="PROTEIN_KINASE_ATP"/>
    <property type="match status" value="1"/>
</dbReference>
<dbReference type="PROSITE" id="PS50011">
    <property type="entry name" value="PROTEIN_KINASE_DOM"/>
    <property type="match status" value="1"/>
</dbReference>
<dbReference type="Gene3D" id="3.30.200.20">
    <property type="entry name" value="Phosphorylase Kinase, domain 1"/>
    <property type="match status" value="1"/>
</dbReference>
<dbReference type="EMBL" id="LRGB01000626">
    <property type="protein sequence ID" value="KZS17514.1"/>
    <property type="molecule type" value="Genomic_DNA"/>
</dbReference>
<gene>
    <name evidence="7" type="ORF">APZ42_016364</name>
</gene>
<evidence type="ECO:0000313" key="7">
    <source>
        <dbReference type="EMBL" id="KZS17514.1"/>
    </source>
</evidence>
<dbReference type="GO" id="GO:0003743">
    <property type="term" value="F:translation initiation factor activity"/>
    <property type="evidence" value="ECO:0007669"/>
    <property type="project" value="UniProtKB-KW"/>
</dbReference>
<dbReference type="GO" id="GO:0005737">
    <property type="term" value="C:cytoplasm"/>
    <property type="evidence" value="ECO:0007669"/>
    <property type="project" value="TreeGrafter"/>
</dbReference>
<accession>A0A0P5XFU1</accession>
<feature type="compositionally biased region" description="Basic residues" evidence="6">
    <location>
        <begin position="492"/>
        <end position="505"/>
    </location>
</feature>
<sequence length="535" mass="62364">MALKGFISIAEFDILELIGGGAYGRVFKAKRKNEKETFAIKCIKLSNDDDVELVYSSMRELTEMRRLHHPNIVQYYCGWWETLPPSWRRNSKQDQVDVSWSSQSDDFSSEAEISIDYEKRMKMEDERWGNVSDSSLSNQLALSAKSDGSATRSDDEVQREWLQHKRLTSQEASELKCRSNKTYLYLYIKMELCRKENLADWLKTPISQRVQLDVNNMFQSILQAVHYLHNQNIIHRDLKPSNIFFNSEWSIKIGDFGLSKGMTMEQALLTSDVDYGQTRSGTGTSRMNHTVYVGTKPYMAPEQEKCQTYNHKVDVYALAIILFELLIPFGSASERLIAISNLKVYQLPPKFEEIYGTKFKRLLIKMVSENPDIRPEIKNILFEYNIIASHLNISKQIDHYFSLIPRRLQREDIDLDPPQIRTGPYFGWKTGIFVIRINYSEPKDSWVLGQVMKQYLQSLQANAVWEQFRSNFSEDPQKTRRCRHMDSNTRASSHRPPNHLSRKNTKAIARGSEIHQPRQRTGNTRHFSRACRQKN</sequence>
<evidence type="ECO:0000256" key="3">
    <source>
        <dbReference type="ARBA" id="ARBA00022777"/>
    </source>
</evidence>
<dbReference type="PANTHER" id="PTHR11042">
    <property type="entry name" value="EUKARYOTIC TRANSLATION INITIATION FACTOR 2-ALPHA KINASE EIF2-ALPHA KINASE -RELATED"/>
    <property type="match status" value="1"/>
</dbReference>
<dbReference type="OrthoDB" id="1405469at2759"/>
<evidence type="ECO:0000256" key="6">
    <source>
        <dbReference type="SAM" id="MobiDB-lite"/>
    </source>
</evidence>
<comment type="similarity">
    <text evidence="5">Belongs to the protein kinase superfamily. Ser/Thr protein kinase family. GCN2 subfamily.</text>
</comment>
<keyword evidence="3 7" id="KW-0418">Kinase</keyword>
<protein>
    <submittedName>
        <fullName evidence="7">Eukaryotic translation initiation factor 2-alpha kinase 3-like protein</fullName>
    </submittedName>
</protein>
<dbReference type="GO" id="GO:0005524">
    <property type="term" value="F:ATP binding"/>
    <property type="evidence" value="ECO:0007669"/>
    <property type="project" value="UniProtKB-UniRule"/>
</dbReference>
<keyword evidence="7" id="KW-0648">Protein biosynthesis</keyword>
<keyword evidence="8" id="KW-1185">Reference proteome</keyword>
<dbReference type="AlphaFoldDB" id="A0A0P5XFU1"/>
<feature type="compositionally biased region" description="Basic residues" evidence="6">
    <location>
        <begin position="526"/>
        <end position="535"/>
    </location>
</feature>
<dbReference type="SMART" id="SM00220">
    <property type="entry name" value="S_TKc"/>
    <property type="match status" value="1"/>
</dbReference>
<feature type="region of interest" description="Disordered" evidence="6">
    <location>
        <begin position="475"/>
        <end position="535"/>
    </location>
</feature>
<organism evidence="7 8">
    <name type="scientific">Daphnia magna</name>
    <dbReference type="NCBI Taxonomy" id="35525"/>
    <lineage>
        <taxon>Eukaryota</taxon>
        <taxon>Metazoa</taxon>
        <taxon>Ecdysozoa</taxon>
        <taxon>Arthropoda</taxon>
        <taxon>Crustacea</taxon>
        <taxon>Branchiopoda</taxon>
        <taxon>Diplostraca</taxon>
        <taxon>Cladocera</taxon>
        <taxon>Anomopoda</taxon>
        <taxon>Daphniidae</taxon>
        <taxon>Daphnia</taxon>
    </lineage>
</organism>
<name>A0A0P5XFU1_9CRUS</name>
<proteinExistence type="inferred from homology"/>
<comment type="caution">
    <text evidence="7">The sequence shown here is derived from an EMBL/GenBank/DDBJ whole genome shotgun (WGS) entry which is preliminary data.</text>
</comment>
<dbReference type="GO" id="GO:0004694">
    <property type="term" value="F:eukaryotic translation initiation factor 2alpha kinase activity"/>
    <property type="evidence" value="ECO:0007669"/>
    <property type="project" value="TreeGrafter"/>
</dbReference>
<evidence type="ECO:0000256" key="1">
    <source>
        <dbReference type="ARBA" id="ARBA00022679"/>
    </source>
</evidence>
<dbReference type="InterPro" id="IPR008271">
    <property type="entry name" value="Ser/Thr_kinase_AS"/>
</dbReference>
<dbReference type="STRING" id="35525.A0A0P5XFU1"/>